<evidence type="ECO:0000313" key="3">
    <source>
        <dbReference type="Proteomes" id="UP000583944"/>
    </source>
</evidence>
<organism evidence="2 3">
    <name type="scientific">Trypanosoma cruzi</name>
    <dbReference type="NCBI Taxonomy" id="5693"/>
    <lineage>
        <taxon>Eukaryota</taxon>
        <taxon>Discoba</taxon>
        <taxon>Euglenozoa</taxon>
        <taxon>Kinetoplastea</taxon>
        <taxon>Metakinetoplastina</taxon>
        <taxon>Trypanosomatida</taxon>
        <taxon>Trypanosomatidae</taxon>
        <taxon>Trypanosoma</taxon>
        <taxon>Schizotrypanum</taxon>
    </lineage>
</organism>
<gene>
    <name evidence="2" type="ORF">ECC02_010950</name>
</gene>
<dbReference type="VEuPathDB" id="TriTrypDB:ECC02_010950"/>
<dbReference type="VEuPathDB" id="TriTrypDB:BCY84_09844"/>
<proteinExistence type="predicted"/>
<accession>A0A7J6XQN3</accession>
<dbReference type="EMBL" id="JABDHM010000217">
    <property type="protein sequence ID" value="KAF5216310.1"/>
    <property type="molecule type" value="Genomic_DNA"/>
</dbReference>
<feature type="region of interest" description="Disordered" evidence="1">
    <location>
        <begin position="113"/>
        <end position="149"/>
    </location>
</feature>
<evidence type="ECO:0000313" key="2">
    <source>
        <dbReference type="EMBL" id="KAF5216310.1"/>
    </source>
</evidence>
<protein>
    <recommendedName>
        <fullName evidence="4">Mucin TcMUCII</fullName>
    </recommendedName>
</protein>
<comment type="caution">
    <text evidence="2">The sequence shown here is derived from an EMBL/GenBank/DDBJ whole genome shotgun (WGS) entry which is preliminary data.</text>
</comment>
<feature type="compositionally biased region" description="Basic residues" evidence="1">
    <location>
        <begin position="113"/>
        <end position="122"/>
    </location>
</feature>
<sequence length="210" mass="24635">MLLPGRRRTGQHSYQPLTSRLALMKASTVVLLLQSQAYRWKVSQGRQARGPLRENQKIMRQRHQALPVRKINQMKFPVQYSQMVRTVRQSHKVARILLQTKGNRKLKMLPRRPRRLQQRHQLRPPPPPLRQRHQVLQLQRRQPRRPPVHRHVCAKSTAASAALRVCVPRCCSPHPRWRTPLWAEEVCAGCACQHSTAWICVRPLWSDVNK</sequence>
<reference evidence="2 3" key="1">
    <citation type="journal article" date="2019" name="Genome Biol. Evol.">
        <title>Nanopore Sequencing Significantly Improves Genome Assembly of the Protozoan Parasite Trypanosoma cruzi.</title>
        <authorList>
            <person name="Diaz-Viraque F."/>
            <person name="Pita S."/>
            <person name="Greif G."/>
            <person name="de Souza R.C.M."/>
            <person name="Iraola G."/>
            <person name="Robello C."/>
        </authorList>
    </citation>
    <scope>NUCLEOTIDE SEQUENCE [LARGE SCALE GENOMIC DNA]</scope>
    <source>
        <strain evidence="2 3">Berenice</strain>
    </source>
</reference>
<evidence type="ECO:0008006" key="4">
    <source>
        <dbReference type="Google" id="ProtNLM"/>
    </source>
</evidence>
<dbReference type="AlphaFoldDB" id="A0A7J6XQN3"/>
<name>A0A7J6XQN3_TRYCR</name>
<evidence type="ECO:0000256" key="1">
    <source>
        <dbReference type="SAM" id="MobiDB-lite"/>
    </source>
</evidence>
<dbReference type="Proteomes" id="UP000583944">
    <property type="component" value="Unassembled WGS sequence"/>
</dbReference>